<dbReference type="PANTHER" id="PTHR30349">
    <property type="entry name" value="PHAGE INTEGRASE-RELATED"/>
    <property type="match status" value="1"/>
</dbReference>
<evidence type="ECO:0000313" key="6">
    <source>
        <dbReference type="EMBL" id="KWV89049.1"/>
    </source>
</evidence>
<dbReference type="Proteomes" id="UP000061348">
    <property type="component" value="Unassembled WGS sequence"/>
</dbReference>
<sequence length="496" mass="57643">MSSYENSAHTGRLVIVPRVRDAFADLYVSNKPRGATPTLLVATQPPIELFQVNEFGSKNGERDVYNFPVLFHRCGLPWIEANSYLLNLVKNKHARTRPTDKARRTASRLLDYLLFCEDQEIDWKDFSGKRPPLRPTYRYFRHLIDDGGKSPAVINQYTNIVYDFIKFVSLNWHYEIDMERVDTVKKVRLLLESGRGARMIEVEKRSQTLPTSKESNVPIGFVRDDGEDLRPLTNEQLSELLAIIDDERNWSQQERLILLVALMTGARKQTVLTLRMKHLEGFTEDNLHRDKTYHLHVGPGTGIDTKRDKPQMLHVPKQLADDLKVFASSPMAVKRRGLLREKLKKEHSSLEALNDDDMYVFLSDQGNCYYMAESDPRYLEVKSRPTGQVTETIKRKLIKYASKEFPLGFTYHWLRATFAFQLYQHLLPLLASGRLQYGEEVSLVQRRLYHSNRETTENYLKLFRLHSDKLAAQELYEDEIFGFGDYSDLRLESANE</sequence>
<proteinExistence type="inferred from homology"/>
<dbReference type="GO" id="GO:0015074">
    <property type="term" value="P:DNA integration"/>
    <property type="evidence" value="ECO:0007669"/>
    <property type="project" value="UniProtKB-KW"/>
</dbReference>
<dbReference type="InterPro" id="IPR013762">
    <property type="entry name" value="Integrase-like_cat_sf"/>
</dbReference>
<dbReference type="CDD" id="cd00397">
    <property type="entry name" value="DNA_BRE_C"/>
    <property type="match status" value="1"/>
</dbReference>
<evidence type="ECO:0000256" key="1">
    <source>
        <dbReference type="ARBA" id="ARBA00008857"/>
    </source>
</evidence>
<dbReference type="GeneID" id="70103487"/>
<dbReference type="RefSeq" id="WP_060764147.1">
    <property type="nucleotide sequence ID" value="NZ_LCYA01000052.1"/>
</dbReference>
<dbReference type="SUPFAM" id="SSF56349">
    <property type="entry name" value="DNA breaking-rejoining enzymes"/>
    <property type="match status" value="1"/>
</dbReference>
<keyword evidence="3" id="KW-0238">DNA-binding</keyword>
<feature type="domain" description="Tyr recombinase" evidence="5">
    <location>
        <begin position="227"/>
        <end position="472"/>
    </location>
</feature>
<organism evidence="6 7">
    <name type="scientific">Pseudomonas fluorescens</name>
    <dbReference type="NCBI Taxonomy" id="294"/>
    <lineage>
        <taxon>Bacteria</taxon>
        <taxon>Pseudomonadati</taxon>
        <taxon>Pseudomonadota</taxon>
        <taxon>Gammaproteobacteria</taxon>
        <taxon>Pseudomonadales</taxon>
        <taxon>Pseudomonadaceae</taxon>
        <taxon>Pseudomonas</taxon>
    </lineage>
</organism>
<dbReference type="InterPro" id="IPR002104">
    <property type="entry name" value="Integrase_catalytic"/>
</dbReference>
<comment type="caution">
    <text evidence="6">The sequence shown here is derived from an EMBL/GenBank/DDBJ whole genome shotgun (WGS) entry which is preliminary data.</text>
</comment>
<keyword evidence="4" id="KW-0233">DNA recombination</keyword>
<reference evidence="6 7" key="1">
    <citation type="submission" date="2015-05" db="EMBL/GenBank/DDBJ databases">
        <title>A genomic and transcriptomic approach to investigate the blue pigment phenotype in Pseudomonas fluorescens.</title>
        <authorList>
            <person name="Andreani N.A."/>
            <person name="Cardazzo B."/>
        </authorList>
    </citation>
    <scope>NUCLEOTIDE SEQUENCE [LARGE SCALE GENOMIC DNA]</scope>
    <source>
        <strain evidence="6 7">Ps_22</strain>
    </source>
</reference>
<dbReference type="InterPro" id="IPR050090">
    <property type="entry name" value="Tyrosine_recombinase_XerCD"/>
</dbReference>
<dbReference type="Gene3D" id="1.10.443.10">
    <property type="entry name" value="Intergrase catalytic core"/>
    <property type="match status" value="1"/>
</dbReference>
<evidence type="ECO:0000256" key="2">
    <source>
        <dbReference type="ARBA" id="ARBA00022908"/>
    </source>
</evidence>
<dbReference type="PATRIC" id="fig|294.194.peg.2162"/>
<evidence type="ECO:0000256" key="3">
    <source>
        <dbReference type="ARBA" id="ARBA00023125"/>
    </source>
</evidence>
<dbReference type="EMBL" id="LCYA01000052">
    <property type="protein sequence ID" value="KWV89049.1"/>
    <property type="molecule type" value="Genomic_DNA"/>
</dbReference>
<gene>
    <name evidence="6" type="ORF">PFLmoz3_01948</name>
</gene>
<dbReference type="GO" id="GO:0006310">
    <property type="term" value="P:DNA recombination"/>
    <property type="evidence" value="ECO:0007669"/>
    <property type="project" value="UniProtKB-KW"/>
</dbReference>
<evidence type="ECO:0000256" key="4">
    <source>
        <dbReference type="ARBA" id="ARBA00023172"/>
    </source>
</evidence>
<keyword evidence="2" id="KW-0229">DNA integration</keyword>
<evidence type="ECO:0000259" key="5">
    <source>
        <dbReference type="PROSITE" id="PS51898"/>
    </source>
</evidence>
<dbReference type="InterPro" id="IPR011010">
    <property type="entry name" value="DNA_brk_join_enz"/>
</dbReference>
<comment type="similarity">
    <text evidence="1">Belongs to the 'phage' integrase family.</text>
</comment>
<accession>A0A120G8M0</accession>
<dbReference type="PROSITE" id="PS51898">
    <property type="entry name" value="TYR_RECOMBINASE"/>
    <property type="match status" value="1"/>
</dbReference>
<dbReference type="PANTHER" id="PTHR30349:SF41">
    <property type="entry name" value="INTEGRASE_RECOMBINASE PROTEIN MJ0367-RELATED"/>
    <property type="match status" value="1"/>
</dbReference>
<name>A0A120G8M0_PSEFL</name>
<dbReference type="AlphaFoldDB" id="A0A120G8M0"/>
<evidence type="ECO:0000313" key="7">
    <source>
        <dbReference type="Proteomes" id="UP000061348"/>
    </source>
</evidence>
<dbReference type="GO" id="GO:0003677">
    <property type="term" value="F:DNA binding"/>
    <property type="evidence" value="ECO:0007669"/>
    <property type="project" value="UniProtKB-KW"/>
</dbReference>
<protein>
    <submittedName>
        <fullName evidence="6">Phage integrase family protein</fullName>
    </submittedName>
</protein>